<evidence type="ECO:0000313" key="9">
    <source>
        <dbReference type="Proteomes" id="UP000596202"/>
    </source>
</evidence>
<gene>
    <name evidence="8" type="ORF">I6I88_15360</name>
</gene>
<keyword evidence="3 5" id="KW-0288">FMN</keyword>
<evidence type="ECO:0000256" key="2">
    <source>
        <dbReference type="ARBA" id="ARBA00022630"/>
    </source>
</evidence>
<dbReference type="GO" id="GO:0010181">
    <property type="term" value="F:FMN binding"/>
    <property type="evidence" value="ECO:0007669"/>
    <property type="project" value="InterPro"/>
</dbReference>
<dbReference type="RefSeq" id="WP_002987644.1">
    <property type="nucleotide sequence ID" value="NZ_CP068108.1"/>
</dbReference>
<evidence type="ECO:0000256" key="1">
    <source>
        <dbReference type="ARBA" id="ARBA00007301"/>
    </source>
</evidence>
<dbReference type="Gene3D" id="2.30.110.10">
    <property type="entry name" value="Electron Transport, Fmn-binding Protein, Chain A"/>
    <property type="match status" value="1"/>
</dbReference>
<comment type="cofactor">
    <cofactor evidence="5">
        <name>FMN</name>
        <dbReference type="ChEBI" id="CHEBI:58210"/>
    </cofactor>
    <text evidence="5">Binds 1 FMN per subunit.</text>
</comment>
<protein>
    <submittedName>
        <fullName evidence="8">Pyridoxal 5'-phosphate synthase</fullName>
        <ecNumber evidence="8">1.4.3.5</ecNumber>
    </submittedName>
</protein>
<dbReference type="Proteomes" id="UP000596202">
    <property type="component" value="Chromosome"/>
</dbReference>
<evidence type="ECO:0000313" key="8">
    <source>
        <dbReference type="EMBL" id="QQT99540.1"/>
    </source>
</evidence>
<dbReference type="Pfam" id="PF10590">
    <property type="entry name" value="PNP_phzG_C"/>
    <property type="match status" value="1"/>
</dbReference>
<dbReference type="GO" id="GO:0008615">
    <property type="term" value="P:pyridoxine biosynthetic process"/>
    <property type="evidence" value="ECO:0007669"/>
    <property type="project" value="InterPro"/>
</dbReference>
<dbReference type="EMBL" id="CP068108">
    <property type="protein sequence ID" value="QQT99540.1"/>
    <property type="molecule type" value="Genomic_DNA"/>
</dbReference>
<dbReference type="PIRSF" id="PIRSF000190">
    <property type="entry name" value="Pyd_amn-ph_oxd"/>
    <property type="match status" value="1"/>
</dbReference>
<dbReference type="OrthoDB" id="9780392at2"/>
<evidence type="ECO:0000259" key="7">
    <source>
        <dbReference type="Pfam" id="PF10590"/>
    </source>
</evidence>
<sequence length="192" mass="22354">MHNPILLFDQFYQKELAQTQVKIPSACCFTTIGMDGYPNSRFVSCKEIKKDQFIFTGSKTARKGQEVVQNNKVALAFWWTSTNVQVRVQGTIEELSQEDSHRYFQERNRESQAVSLVSAQGEVLTNIADLEESYSKIMQQYEGQSLPTPEAFTAWAVQPYRIEFLVFSEARFHERMLFEYKEGKWIKSRLKP</sequence>
<proteinExistence type="inferred from homology"/>
<dbReference type="Pfam" id="PF01243">
    <property type="entry name" value="PNPOx_N"/>
    <property type="match status" value="1"/>
</dbReference>
<feature type="domain" description="Pyridoxamine 5'-phosphate oxidase N-terminal" evidence="6">
    <location>
        <begin position="17"/>
        <end position="124"/>
    </location>
</feature>
<dbReference type="InterPro" id="IPR000659">
    <property type="entry name" value="Pyridox_Oxase"/>
</dbReference>
<name>A0A9Q6ZBM4_MYROD</name>
<dbReference type="PANTHER" id="PTHR10851:SF0">
    <property type="entry name" value="PYRIDOXINE-5'-PHOSPHATE OXIDASE"/>
    <property type="match status" value="1"/>
</dbReference>
<comment type="similarity">
    <text evidence="1">Belongs to the pyridoxamine 5'-phosphate oxidase family.</text>
</comment>
<keyword evidence="4 8" id="KW-0560">Oxidoreductase</keyword>
<keyword evidence="2" id="KW-0285">Flavoprotein</keyword>
<reference evidence="8 9" key="1">
    <citation type="submission" date="2021-01" db="EMBL/GenBank/DDBJ databases">
        <title>FDA dAtabase for Regulatory Grade micrObial Sequences (FDA-ARGOS): Supporting development and validation of Infectious Disease Dx tests.</title>
        <authorList>
            <person name="Sproer C."/>
            <person name="Gronow S."/>
            <person name="Severitt S."/>
            <person name="Schroder I."/>
            <person name="Tallon L."/>
            <person name="Sadzewicz L."/>
            <person name="Zhao X."/>
            <person name="Boylan J."/>
            <person name="Ott S."/>
            <person name="Bowen H."/>
            <person name="Vavikolanu K."/>
            <person name="Mehta A."/>
            <person name="Aluvathingal J."/>
            <person name="Nadendla S."/>
            <person name="Lowell S."/>
            <person name="Myers T."/>
            <person name="Yan Y."/>
            <person name="Sichtig H."/>
        </authorList>
    </citation>
    <scope>NUCLEOTIDE SEQUENCE [LARGE SCALE GENOMIC DNA]</scope>
    <source>
        <strain evidence="8 9">FDAARGOS_1131</strain>
    </source>
</reference>
<evidence type="ECO:0000256" key="3">
    <source>
        <dbReference type="ARBA" id="ARBA00022643"/>
    </source>
</evidence>
<feature type="binding site" evidence="5">
    <location>
        <begin position="41"/>
        <end position="46"/>
    </location>
    <ligand>
        <name>FMN</name>
        <dbReference type="ChEBI" id="CHEBI:58210"/>
    </ligand>
</feature>
<dbReference type="AlphaFoldDB" id="A0A9Q6ZBM4"/>
<feature type="binding site" evidence="5">
    <location>
        <position position="175"/>
    </location>
    <ligand>
        <name>FMN</name>
        <dbReference type="ChEBI" id="CHEBI:58210"/>
    </ligand>
</feature>
<dbReference type="InterPro" id="IPR011576">
    <property type="entry name" value="Pyridox_Oxase_N"/>
</dbReference>
<feature type="binding site" evidence="5">
    <location>
        <position position="85"/>
    </location>
    <ligand>
        <name>FMN</name>
        <dbReference type="ChEBI" id="CHEBI:58210"/>
    </ligand>
</feature>
<dbReference type="PANTHER" id="PTHR10851">
    <property type="entry name" value="PYRIDOXINE-5-PHOSPHATE OXIDASE"/>
    <property type="match status" value="1"/>
</dbReference>
<organism evidence="8 9">
    <name type="scientific">Myroides odoratus</name>
    <name type="common">Flavobacterium odoratum</name>
    <dbReference type="NCBI Taxonomy" id="256"/>
    <lineage>
        <taxon>Bacteria</taxon>
        <taxon>Pseudomonadati</taxon>
        <taxon>Bacteroidota</taxon>
        <taxon>Flavobacteriia</taxon>
        <taxon>Flavobacteriales</taxon>
        <taxon>Flavobacteriaceae</taxon>
        <taxon>Myroides</taxon>
    </lineage>
</organism>
<feature type="binding site" evidence="5">
    <location>
        <position position="63"/>
    </location>
    <ligand>
        <name>FMN</name>
        <dbReference type="ChEBI" id="CHEBI:58210"/>
    </ligand>
</feature>
<feature type="binding site" evidence="5">
    <location>
        <position position="62"/>
    </location>
    <ligand>
        <name>FMN</name>
        <dbReference type="ChEBI" id="CHEBI:58210"/>
    </ligand>
</feature>
<dbReference type="InterPro" id="IPR012349">
    <property type="entry name" value="Split_barrel_FMN-bd"/>
</dbReference>
<evidence type="ECO:0000259" key="6">
    <source>
        <dbReference type="Pfam" id="PF01243"/>
    </source>
</evidence>
<accession>A0A9Q6ZBM4</accession>
<evidence type="ECO:0000256" key="5">
    <source>
        <dbReference type="PIRSR" id="PIRSR000190-2"/>
    </source>
</evidence>
<feature type="domain" description="Pyridoxine 5'-phosphate oxidase dimerisation C-terminal" evidence="7">
    <location>
        <begin position="153"/>
        <end position="192"/>
    </location>
</feature>
<dbReference type="GO" id="GO:0004733">
    <property type="term" value="F:pyridoxamine phosphate oxidase activity"/>
    <property type="evidence" value="ECO:0007669"/>
    <property type="project" value="UniProtKB-EC"/>
</dbReference>
<dbReference type="NCBIfam" id="NF004231">
    <property type="entry name" value="PRK05679.1"/>
    <property type="match status" value="1"/>
</dbReference>
<evidence type="ECO:0000256" key="4">
    <source>
        <dbReference type="ARBA" id="ARBA00023002"/>
    </source>
</evidence>
<dbReference type="SUPFAM" id="SSF50475">
    <property type="entry name" value="FMN-binding split barrel"/>
    <property type="match status" value="1"/>
</dbReference>
<dbReference type="EC" id="1.4.3.5" evidence="8"/>
<dbReference type="InterPro" id="IPR019576">
    <property type="entry name" value="Pyridoxamine_oxidase_dimer_C"/>
</dbReference>
<dbReference type="GeneID" id="93529054"/>